<dbReference type="InterPro" id="IPR011051">
    <property type="entry name" value="RmlC_Cupin_sf"/>
</dbReference>
<dbReference type="Gene3D" id="2.60.120.10">
    <property type="entry name" value="Jelly Rolls"/>
    <property type="match status" value="1"/>
</dbReference>
<dbReference type="InterPro" id="IPR047263">
    <property type="entry name" value="HNL-like_cupin"/>
</dbReference>
<feature type="domain" description="Cupin type-2" evidence="1">
    <location>
        <begin position="7"/>
        <end position="62"/>
    </location>
</feature>
<dbReference type="CDD" id="cd02233">
    <property type="entry name" value="cupin_HNL-like"/>
    <property type="match status" value="1"/>
</dbReference>
<evidence type="ECO:0000313" key="2">
    <source>
        <dbReference type="EMBL" id="CAA9424538.1"/>
    </source>
</evidence>
<dbReference type="PANTHER" id="PTHR43698">
    <property type="entry name" value="RIBD C-TERMINAL DOMAIN CONTAINING PROTEIN"/>
    <property type="match status" value="1"/>
</dbReference>
<sequence>MIINRAHFSPAARTCWHEHAHVQILLIENGVALVQAEGEPIEIVRAGQTIVCEPGVRHWHGAAPTHTMTQFGITLADDEGNYATWGEQVTDDEYNRVDSSKI</sequence>
<proteinExistence type="predicted"/>
<evidence type="ECO:0000259" key="1">
    <source>
        <dbReference type="Pfam" id="PF07883"/>
    </source>
</evidence>
<dbReference type="InterPro" id="IPR013096">
    <property type="entry name" value="Cupin_2"/>
</dbReference>
<organism evidence="2">
    <name type="scientific">uncultured Rubrobacteraceae bacterium</name>
    <dbReference type="NCBI Taxonomy" id="349277"/>
    <lineage>
        <taxon>Bacteria</taxon>
        <taxon>Bacillati</taxon>
        <taxon>Actinomycetota</taxon>
        <taxon>Rubrobacteria</taxon>
        <taxon>Rubrobacterales</taxon>
        <taxon>Rubrobacteraceae</taxon>
        <taxon>environmental samples</taxon>
    </lineage>
</organism>
<dbReference type="EMBL" id="CADCUT010000167">
    <property type="protein sequence ID" value="CAA9424538.1"/>
    <property type="molecule type" value="Genomic_DNA"/>
</dbReference>
<dbReference type="SUPFAM" id="SSF51182">
    <property type="entry name" value="RmlC-like cupins"/>
    <property type="match status" value="1"/>
</dbReference>
<dbReference type="PANTHER" id="PTHR43698:SF1">
    <property type="entry name" value="BLL4564 PROTEIN"/>
    <property type="match status" value="1"/>
</dbReference>
<protein>
    <recommendedName>
        <fullName evidence="1">Cupin type-2 domain-containing protein</fullName>
    </recommendedName>
</protein>
<gene>
    <name evidence="2" type="ORF">AVDCRST_MAG03-2787</name>
</gene>
<accession>A0A6J4PSV0</accession>
<name>A0A6J4PSV0_9ACTN</name>
<dbReference type="AlphaFoldDB" id="A0A6J4PSV0"/>
<reference evidence="2" key="1">
    <citation type="submission" date="2020-02" db="EMBL/GenBank/DDBJ databases">
        <authorList>
            <person name="Meier V. D."/>
        </authorList>
    </citation>
    <scope>NUCLEOTIDE SEQUENCE</scope>
    <source>
        <strain evidence="2">AVDCRST_MAG03</strain>
    </source>
</reference>
<dbReference type="Pfam" id="PF07883">
    <property type="entry name" value="Cupin_2"/>
    <property type="match status" value="1"/>
</dbReference>
<dbReference type="InterPro" id="IPR014710">
    <property type="entry name" value="RmlC-like_jellyroll"/>
</dbReference>